<dbReference type="Proteomes" id="UP001500307">
    <property type="component" value="Unassembled WGS sequence"/>
</dbReference>
<keyword evidence="3" id="KW-1185">Reference proteome</keyword>
<protein>
    <submittedName>
        <fullName evidence="2">Uncharacterized protein</fullName>
    </submittedName>
</protein>
<organism evidence="2 3">
    <name type="scientific">Micromonospora coerulea</name>
    <dbReference type="NCBI Taxonomy" id="47856"/>
    <lineage>
        <taxon>Bacteria</taxon>
        <taxon>Bacillati</taxon>
        <taxon>Actinomycetota</taxon>
        <taxon>Actinomycetes</taxon>
        <taxon>Micromonosporales</taxon>
        <taxon>Micromonosporaceae</taxon>
        <taxon>Micromonospora</taxon>
    </lineage>
</organism>
<feature type="region of interest" description="Disordered" evidence="1">
    <location>
        <begin position="34"/>
        <end position="55"/>
    </location>
</feature>
<name>A0ABP8SLF9_9ACTN</name>
<gene>
    <name evidence="2" type="ORF">GCM10023176_29420</name>
</gene>
<accession>A0ABP8SLF9</accession>
<evidence type="ECO:0000256" key="1">
    <source>
        <dbReference type="SAM" id="MobiDB-lite"/>
    </source>
</evidence>
<dbReference type="RefSeq" id="WP_200210772.1">
    <property type="nucleotide sequence ID" value="NZ_BAABGU010000014.1"/>
</dbReference>
<dbReference type="EMBL" id="BAABGU010000014">
    <property type="protein sequence ID" value="GAA4570558.1"/>
    <property type="molecule type" value="Genomic_DNA"/>
</dbReference>
<comment type="caution">
    <text evidence="2">The sequence shown here is derived from an EMBL/GenBank/DDBJ whole genome shotgun (WGS) entry which is preliminary data.</text>
</comment>
<evidence type="ECO:0000313" key="3">
    <source>
        <dbReference type="Proteomes" id="UP001500307"/>
    </source>
</evidence>
<feature type="compositionally biased region" description="Polar residues" evidence="1">
    <location>
        <begin position="34"/>
        <end position="50"/>
    </location>
</feature>
<dbReference type="PROSITE" id="PS51257">
    <property type="entry name" value="PROKAR_LIPOPROTEIN"/>
    <property type="match status" value="1"/>
</dbReference>
<reference evidence="3" key="1">
    <citation type="journal article" date="2019" name="Int. J. Syst. Evol. Microbiol.">
        <title>The Global Catalogue of Microorganisms (GCM) 10K type strain sequencing project: providing services to taxonomists for standard genome sequencing and annotation.</title>
        <authorList>
            <consortium name="The Broad Institute Genomics Platform"/>
            <consortium name="The Broad Institute Genome Sequencing Center for Infectious Disease"/>
            <person name="Wu L."/>
            <person name="Ma J."/>
        </authorList>
    </citation>
    <scope>NUCLEOTIDE SEQUENCE [LARGE SCALE GENOMIC DNA]</scope>
    <source>
        <strain evidence="3">JCM 3175</strain>
    </source>
</reference>
<proteinExistence type="predicted"/>
<evidence type="ECO:0000313" key="2">
    <source>
        <dbReference type="EMBL" id="GAA4570558.1"/>
    </source>
</evidence>
<sequence>MVRPSWSSLIPFSAGVLLAIALTGCSVFDRAEGSTVQQRGDAPSSDQASAPTGPRRVSLVQKLGADGPVRSLEVTPDGKWQCQDCAGDGVNSTGALDPGQVQRLQQMLADPGLAQETDEARHYKQACIDALTSTLLIPPGLTITSQDCPGEDRPPVAGEILLLLTQVTPAEVRGG</sequence>